<dbReference type="GO" id="GO:0005975">
    <property type="term" value="P:carbohydrate metabolic process"/>
    <property type="evidence" value="ECO:0007669"/>
    <property type="project" value="InterPro"/>
</dbReference>
<dbReference type="InterPro" id="IPR017853">
    <property type="entry name" value="GH"/>
</dbReference>
<protein>
    <recommendedName>
        <fullName evidence="7">Beta-glucosidase</fullName>
    </recommendedName>
</protein>
<keyword evidence="6" id="KW-1185">Reference proteome</keyword>
<dbReference type="GO" id="GO:0008422">
    <property type="term" value="F:beta-glucosidase activity"/>
    <property type="evidence" value="ECO:0007669"/>
    <property type="project" value="TreeGrafter"/>
</dbReference>
<dbReference type="SUPFAM" id="SSF51445">
    <property type="entry name" value="(Trans)glycosidases"/>
    <property type="match status" value="1"/>
</dbReference>
<dbReference type="OrthoDB" id="65569at2759"/>
<dbReference type="Pfam" id="PF00232">
    <property type="entry name" value="Glyco_hydro_1"/>
    <property type="match status" value="1"/>
</dbReference>
<sequence length="81" mass="9706">MVTLFHWDTPQPLENLGGFANALMAKWFEEYANVVVPWRFRKILNYIKDRYGDMEIYITENKYSDHGELNDLDRIDYTGQQ</sequence>
<dbReference type="EMBL" id="VTPC01063547">
    <property type="protein sequence ID" value="KAF2889704.1"/>
    <property type="molecule type" value="Genomic_DNA"/>
</dbReference>
<dbReference type="Gene3D" id="3.20.20.80">
    <property type="entry name" value="Glycosidases"/>
    <property type="match status" value="2"/>
</dbReference>
<proteinExistence type="inferred from homology"/>
<dbReference type="Proteomes" id="UP000801492">
    <property type="component" value="Unassembled WGS sequence"/>
</dbReference>
<name>A0A8K0CLP8_IGNLU</name>
<dbReference type="InterPro" id="IPR001360">
    <property type="entry name" value="Glyco_hydro_1"/>
</dbReference>
<accession>A0A8K0CLP8</accession>
<dbReference type="PANTHER" id="PTHR10353">
    <property type="entry name" value="GLYCOSYL HYDROLASE"/>
    <property type="match status" value="1"/>
</dbReference>
<keyword evidence="2" id="KW-0378">Hydrolase</keyword>
<evidence type="ECO:0000256" key="4">
    <source>
        <dbReference type="RuleBase" id="RU003690"/>
    </source>
</evidence>
<reference evidence="5" key="1">
    <citation type="submission" date="2019-08" db="EMBL/GenBank/DDBJ databases">
        <title>The genome of the North American firefly Photinus pyralis.</title>
        <authorList>
            <consortium name="Photinus pyralis genome working group"/>
            <person name="Fallon T.R."/>
            <person name="Sander Lower S.E."/>
            <person name="Weng J.-K."/>
        </authorList>
    </citation>
    <scope>NUCLEOTIDE SEQUENCE</scope>
    <source>
        <strain evidence="5">TRF0915ILg1</strain>
        <tissue evidence="5">Whole body</tissue>
    </source>
</reference>
<evidence type="ECO:0000313" key="6">
    <source>
        <dbReference type="Proteomes" id="UP000801492"/>
    </source>
</evidence>
<evidence type="ECO:0000256" key="3">
    <source>
        <dbReference type="ARBA" id="ARBA00023295"/>
    </source>
</evidence>
<evidence type="ECO:0000256" key="2">
    <source>
        <dbReference type="ARBA" id="ARBA00022801"/>
    </source>
</evidence>
<evidence type="ECO:0008006" key="7">
    <source>
        <dbReference type="Google" id="ProtNLM"/>
    </source>
</evidence>
<gene>
    <name evidence="5" type="ORF">ILUMI_16469</name>
</gene>
<organism evidence="5 6">
    <name type="scientific">Ignelater luminosus</name>
    <name type="common">Cucubano</name>
    <name type="synonym">Pyrophorus luminosus</name>
    <dbReference type="NCBI Taxonomy" id="2038154"/>
    <lineage>
        <taxon>Eukaryota</taxon>
        <taxon>Metazoa</taxon>
        <taxon>Ecdysozoa</taxon>
        <taxon>Arthropoda</taxon>
        <taxon>Hexapoda</taxon>
        <taxon>Insecta</taxon>
        <taxon>Pterygota</taxon>
        <taxon>Neoptera</taxon>
        <taxon>Endopterygota</taxon>
        <taxon>Coleoptera</taxon>
        <taxon>Polyphaga</taxon>
        <taxon>Elateriformia</taxon>
        <taxon>Elateroidea</taxon>
        <taxon>Elateridae</taxon>
        <taxon>Agrypninae</taxon>
        <taxon>Pyrophorini</taxon>
        <taxon>Ignelater</taxon>
    </lineage>
</organism>
<evidence type="ECO:0000313" key="5">
    <source>
        <dbReference type="EMBL" id="KAF2889704.1"/>
    </source>
</evidence>
<comment type="similarity">
    <text evidence="1 4">Belongs to the glycosyl hydrolase 1 family.</text>
</comment>
<comment type="caution">
    <text evidence="5">The sequence shown here is derived from an EMBL/GenBank/DDBJ whole genome shotgun (WGS) entry which is preliminary data.</text>
</comment>
<dbReference type="AlphaFoldDB" id="A0A8K0CLP8"/>
<keyword evidence="3" id="KW-0326">Glycosidase</keyword>
<dbReference type="PANTHER" id="PTHR10353:SF36">
    <property type="entry name" value="LP05116P"/>
    <property type="match status" value="1"/>
</dbReference>
<evidence type="ECO:0000256" key="1">
    <source>
        <dbReference type="ARBA" id="ARBA00010838"/>
    </source>
</evidence>